<gene>
    <name evidence="5" type="primary">rplY</name>
    <name evidence="5" type="synonym">ctc</name>
    <name evidence="9" type="ORF">JMA_00690</name>
</gene>
<protein>
    <recommendedName>
        <fullName evidence="5">Large ribosomal subunit protein bL25</fullName>
    </recommendedName>
    <alternativeName>
        <fullName evidence="5">General stress protein CTC</fullName>
    </alternativeName>
</protein>
<dbReference type="InterPro" id="IPR020930">
    <property type="entry name" value="Ribosomal_uL5_bac-type"/>
</dbReference>
<feature type="region of interest" description="Disordered" evidence="6">
    <location>
        <begin position="180"/>
        <end position="224"/>
    </location>
</feature>
<evidence type="ECO:0000256" key="4">
    <source>
        <dbReference type="ARBA" id="ARBA00023274"/>
    </source>
</evidence>
<dbReference type="EMBL" id="CP009416">
    <property type="protein sequence ID" value="AJD89386.1"/>
    <property type="molecule type" value="Genomic_DNA"/>
</dbReference>
<evidence type="ECO:0000256" key="6">
    <source>
        <dbReference type="SAM" id="MobiDB-lite"/>
    </source>
</evidence>
<keyword evidence="1 5" id="KW-0699">rRNA-binding</keyword>
<evidence type="ECO:0000256" key="1">
    <source>
        <dbReference type="ARBA" id="ARBA00022730"/>
    </source>
</evidence>
<dbReference type="SUPFAM" id="SSF50715">
    <property type="entry name" value="Ribosomal protein L25-like"/>
    <property type="match status" value="1"/>
</dbReference>
<sequence length="224" mass="24359">MSSVLKATKREGFKNSDLTELRNAGKLPAVVYGYKVENTAISVDEIDLVKTIREVGRNGIIELDIEGNKQKVVLSDYQSDFLKDEIIHADFLAVNMSEELTVDVAVHLVGEAAGAKEGGVVQTVLHELSISAKPNDIPESFEVDVTDLEIGESFSVEDLRSKYDVTINHEDDETIVSVLAPRTEEEIEELEEEAGAGEAGAEDAEGEESTEDSEGESETAEEKA</sequence>
<dbReference type="STRING" id="1508404.JMA_00690"/>
<dbReference type="PANTHER" id="PTHR33284">
    <property type="entry name" value="RIBOSOMAL PROTEIN L25/GLN-TRNA SYNTHETASE, ANTI-CODON-BINDING DOMAIN-CONTAINING PROTEIN"/>
    <property type="match status" value="1"/>
</dbReference>
<evidence type="ECO:0000313" key="10">
    <source>
        <dbReference type="Proteomes" id="UP000031449"/>
    </source>
</evidence>
<dbReference type="PANTHER" id="PTHR33284:SF1">
    <property type="entry name" value="RIBOSOMAL PROTEIN L25_GLN-TRNA SYNTHETASE, ANTI-CODON-BINDING DOMAIN-CONTAINING PROTEIN"/>
    <property type="match status" value="1"/>
</dbReference>
<dbReference type="Pfam" id="PF01386">
    <property type="entry name" value="Ribosomal_L25p"/>
    <property type="match status" value="1"/>
</dbReference>
<evidence type="ECO:0000256" key="3">
    <source>
        <dbReference type="ARBA" id="ARBA00022980"/>
    </source>
</evidence>
<dbReference type="HAMAP" id="MF_01334">
    <property type="entry name" value="Ribosomal_bL25_CTC"/>
    <property type="match status" value="1"/>
</dbReference>
<dbReference type="InterPro" id="IPR011035">
    <property type="entry name" value="Ribosomal_bL25/Gln-tRNA_synth"/>
</dbReference>
<dbReference type="GO" id="GO:0003735">
    <property type="term" value="F:structural constituent of ribosome"/>
    <property type="evidence" value="ECO:0007669"/>
    <property type="project" value="InterPro"/>
</dbReference>
<evidence type="ECO:0000256" key="2">
    <source>
        <dbReference type="ARBA" id="ARBA00022884"/>
    </source>
</evidence>
<feature type="domain" description="Large ribosomal subunit protein bL25 L25" evidence="7">
    <location>
        <begin position="5"/>
        <end position="91"/>
    </location>
</feature>
<dbReference type="Proteomes" id="UP000031449">
    <property type="component" value="Chromosome"/>
</dbReference>
<dbReference type="GO" id="GO:0006412">
    <property type="term" value="P:translation"/>
    <property type="evidence" value="ECO:0007669"/>
    <property type="project" value="UniProtKB-UniRule"/>
</dbReference>
<name>A0A0B5AH46_9BACL</name>
<comment type="subunit">
    <text evidence="5">Part of the 50S ribosomal subunit; part of the 5S rRNA/L5/L18/L25 subcomplex. Contacts the 5S rRNA. Binds to the 5S rRNA independently of L5 and L18.</text>
</comment>
<dbReference type="NCBIfam" id="TIGR00731">
    <property type="entry name" value="bL25_bact_ctc"/>
    <property type="match status" value="1"/>
</dbReference>
<dbReference type="InterPro" id="IPR020056">
    <property type="entry name" value="Rbsml_bL25/Gln-tRNA_synth_N"/>
</dbReference>
<proteinExistence type="inferred from homology"/>
<feature type="compositionally biased region" description="Acidic residues" evidence="6">
    <location>
        <begin position="185"/>
        <end position="224"/>
    </location>
</feature>
<organism evidence="9 10">
    <name type="scientific">Jeotgalibacillus malaysiensis</name>
    <dbReference type="NCBI Taxonomy" id="1508404"/>
    <lineage>
        <taxon>Bacteria</taxon>
        <taxon>Bacillati</taxon>
        <taxon>Bacillota</taxon>
        <taxon>Bacilli</taxon>
        <taxon>Bacillales</taxon>
        <taxon>Caryophanaceae</taxon>
        <taxon>Jeotgalibacillus</taxon>
    </lineage>
</organism>
<comment type="function">
    <text evidence="5">This is one of the proteins that binds to the 5S RNA in the ribosome where it forms part of the central protuberance.</text>
</comment>
<keyword evidence="3 5" id="KW-0689">Ribosomal protein</keyword>
<dbReference type="GO" id="GO:0008097">
    <property type="term" value="F:5S rRNA binding"/>
    <property type="evidence" value="ECO:0007669"/>
    <property type="project" value="InterPro"/>
</dbReference>
<evidence type="ECO:0000256" key="5">
    <source>
        <dbReference type="HAMAP-Rule" id="MF_01334"/>
    </source>
</evidence>
<dbReference type="GO" id="GO:0022625">
    <property type="term" value="C:cytosolic large ribosomal subunit"/>
    <property type="evidence" value="ECO:0007669"/>
    <property type="project" value="TreeGrafter"/>
</dbReference>
<feature type="domain" description="Large ribosomal subunit protein bL25 beta" evidence="8">
    <location>
        <begin position="100"/>
        <end position="182"/>
    </location>
</feature>
<reference evidence="9 10" key="1">
    <citation type="submission" date="2014-08" db="EMBL/GenBank/DDBJ databases">
        <title>Complete genome of a marine bacteria Jeotgalibacillus malaysiensis.</title>
        <authorList>
            <person name="Yaakop A.S."/>
            <person name="Chan K.-G."/>
            <person name="Goh K.M."/>
        </authorList>
    </citation>
    <scope>NUCLEOTIDE SEQUENCE [LARGE SCALE GENOMIC DNA]</scope>
    <source>
        <strain evidence="9 10">D5</strain>
    </source>
</reference>
<evidence type="ECO:0000313" key="9">
    <source>
        <dbReference type="EMBL" id="AJD89386.1"/>
    </source>
</evidence>
<keyword evidence="2 5" id="KW-0694">RNA-binding</keyword>
<keyword evidence="10" id="KW-1185">Reference proteome</keyword>
<evidence type="ECO:0000259" key="7">
    <source>
        <dbReference type="Pfam" id="PF01386"/>
    </source>
</evidence>
<dbReference type="HOGENOM" id="CLU_075939_2_0_9"/>
<dbReference type="OrthoDB" id="9790002at2"/>
<dbReference type="InterPro" id="IPR020057">
    <property type="entry name" value="Ribosomal_bL25_b-dom"/>
</dbReference>
<dbReference type="Gene3D" id="2.170.120.20">
    <property type="entry name" value="Ribosomal protein L25, beta domain"/>
    <property type="match status" value="1"/>
</dbReference>
<dbReference type="KEGG" id="jeo:JMA_00690"/>
<comment type="similarity">
    <text evidence="5">Belongs to the bacterial ribosomal protein bL25 family. CTC subfamily.</text>
</comment>
<dbReference type="CDD" id="cd00495">
    <property type="entry name" value="Ribosomal_L25_TL5_CTC"/>
    <property type="match status" value="1"/>
</dbReference>
<dbReference type="InterPro" id="IPR001021">
    <property type="entry name" value="Ribosomal_bL25_long"/>
</dbReference>
<dbReference type="InterPro" id="IPR029751">
    <property type="entry name" value="Ribosomal_L25_dom"/>
</dbReference>
<dbReference type="AlphaFoldDB" id="A0A0B5AH46"/>
<dbReference type="NCBIfam" id="NF004133">
    <property type="entry name" value="PRK05618.2-4"/>
    <property type="match status" value="1"/>
</dbReference>
<dbReference type="InterPro" id="IPR037121">
    <property type="entry name" value="Ribosomal_bL25_C"/>
</dbReference>
<evidence type="ECO:0000259" key="8">
    <source>
        <dbReference type="Pfam" id="PF14693"/>
    </source>
</evidence>
<accession>A0A0B5AH46</accession>
<keyword evidence="4 5" id="KW-0687">Ribonucleoprotein</keyword>
<dbReference type="Pfam" id="PF14693">
    <property type="entry name" value="Ribosomal_TL5_C"/>
    <property type="match status" value="1"/>
</dbReference>
<dbReference type="Gene3D" id="2.40.240.10">
    <property type="entry name" value="Ribosomal Protein L25, Chain P"/>
    <property type="match status" value="1"/>
</dbReference>